<evidence type="ECO:0000313" key="9">
    <source>
        <dbReference type="Proteomes" id="UP000465302"/>
    </source>
</evidence>
<dbReference type="PANTHER" id="PTHR43537:SF41">
    <property type="entry name" value="TRANSCRIPTIONAL REGULATORY PROTEIN"/>
    <property type="match status" value="1"/>
</dbReference>
<evidence type="ECO:0000259" key="5">
    <source>
        <dbReference type="PROSITE" id="PS50949"/>
    </source>
</evidence>
<organism evidence="7 8">
    <name type="scientific">Mycolicibacterium agri</name>
    <name type="common">Mycobacterium agri</name>
    <dbReference type="NCBI Taxonomy" id="36811"/>
    <lineage>
        <taxon>Bacteria</taxon>
        <taxon>Bacillati</taxon>
        <taxon>Actinomycetota</taxon>
        <taxon>Actinomycetes</taxon>
        <taxon>Mycobacteriales</taxon>
        <taxon>Mycobacteriaceae</taxon>
        <taxon>Mycolicibacterium</taxon>
    </lineage>
</organism>
<feature type="coiled-coil region" evidence="4">
    <location>
        <begin position="127"/>
        <end position="161"/>
    </location>
</feature>
<dbReference type="Pfam" id="PF00392">
    <property type="entry name" value="GntR"/>
    <property type="match status" value="1"/>
</dbReference>
<dbReference type="EMBL" id="PDCP01000012">
    <property type="protein sequence ID" value="PEG39995.1"/>
    <property type="molecule type" value="Genomic_DNA"/>
</dbReference>
<reference evidence="7 8" key="1">
    <citation type="submission" date="2017-10" db="EMBL/GenBank/DDBJ databases">
        <title>The new phylogeny of genus Mycobacterium.</title>
        <authorList>
            <person name="Tortoli E."/>
            <person name="Trovato A."/>
            <person name="Cirillo D.M."/>
        </authorList>
    </citation>
    <scope>NUCLEOTIDE SEQUENCE [LARGE SCALE GENOMIC DNA]</scope>
    <source>
        <strain evidence="7 8">CCUG37673</strain>
    </source>
</reference>
<dbReference type="CDD" id="cd07377">
    <property type="entry name" value="WHTH_GntR"/>
    <property type="match status" value="1"/>
</dbReference>
<evidence type="ECO:0000256" key="4">
    <source>
        <dbReference type="SAM" id="Coils"/>
    </source>
</evidence>
<dbReference type="InterPro" id="IPR008920">
    <property type="entry name" value="TF_FadR/GntR_C"/>
</dbReference>
<evidence type="ECO:0000256" key="1">
    <source>
        <dbReference type="ARBA" id="ARBA00023015"/>
    </source>
</evidence>
<dbReference type="AlphaFoldDB" id="A0A2A7N7G3"/>
<evidence type="ECO:0000256" key="3">
    <source>
        <dbReference type="ARBA" id="ARBA00023163"/>
    </source>
</evidence>
<evidence type="ECO:0000313" key="8">
    <source>
        <dbReference type="Proteomes" id="UP000220914"/>
    </source>
</evidence>
<name>A0A2A7N7G3_MYCAG</name>
<dbReference type="Gene3D" id="1.20.120.530">
    <property type="entry name" value="GntR ligand-binding domain-like"/>
    <property type="match status" value="1"/>
</dbReference>
<dbReference type="Pfam" id="PF07729">
    <property type="entry name" value="FCD"/>
    <property type="match status" value="1"/>
</dbReference>
<keyword evidence="4" id="KW-0175">Coiled coil</keyword>
<reference evidence="6" key="3">
    <citation type="submission" date="2020-02" db="EMBL/GenBank/DDBJ databases">
        <authorList>
            <person name="Matsumoto Y."/>
            <person name="Motooka D."/>
            <person name="Nakamura S."/>
        </authorList>
    </citation>
    <scope>NUCLEOTIDE SEQUENCE</scope>
    <source>
        <strain evidence="6">JCM 6377</strain>
    </source>
</reference>
<dbReference type="InterPro" id="IPR000524">
    <property type="entry name" value="Tscrpt_reg_HTH_GntR"/>
</dbReference>
<proteinExistence type="predicted"/>
<keyword evidence="8" id="KW-1185">Reference proteome</keyword>
<sequence>MESMARTIESEVSDKDAKVLSNIAESVRGTFQTVEDMTQSFIREAIVQGVFRPGQRLNLDTIASSLGVSRMPVRASLRQLENEGLVRIHPYRGATVSVLRPEEISEIYELRILLESYLLKLAIENIDDELVGRLEEIVEDLENAEELSERLERRYQLYEVLYQRANRPRALAQVNNLRGAVGRYLLLQRVDEQHSHEELINHLRARDTKAATAWLTKHLHKVSNRLQAIVANDEKSTA</sequence>
<dbReference type="EMBL" id="BLKS01000001">
    <property type="protein sequence ID" value="GFG51505.1"/>
    <property type="molecule type" value="Genomic_DNA"/>
</dbReference>
<dbReference type="PROSITE" id="PS50949">
    <property type="entry name" value="HTH_GNTR"/>
    <property type="match status" value="1"/>
</dbReference>
<protein>
    <submittedName>
        <fullName evidence="6">GntR family transcriptional regulator</fullName>
    </submittedName>
</protein>
<keyword evidence="1" id="KW-0805">Transcription regulation</keyword>
<evidence type="ECO:0000313" key="7">
    <source>
        <dbReference type="EMBL" id="PEG39995.1"/>
    </source>
</evidence>
<dbReference type="Proteomes" id="UP000220914">
    <property type="component" value="Unassembled WGS sequence"/>
</dbReference>
<dbReference type="InterPro" id="IPR011711">
    <property type="entry name" value="GntR_C"/>
</dbReference>
<evidence type="ECO:0000256" key="2">
    <source>
        <dbReference type="ARBA" id="ARBA00023125"/>
    </source>
</evidence>
<dbReference type="PANTHER" id="PTHR43537">
    <property type="entry name" value="TRANSCRIPTIONAL REGULATOR, GNTR FAMILY"/>
    <property type="match status" value="1"/>
</dbReference>
<evidence type="ECO:0000313" key="6">
    <source>
        <dbReference type="EMBL" id="GFG51505.1"/>
    </source>
</evidence>
<dbReference type="SMART" id="SM00345">
    <property type="entry name" value="HTH_GNTR"/>
    <property type="match status" value="1"/>
</dbReference>
<dbReference type="InterPro" id="IPR036388">
    <property type="entry name" value="WH-like_DNA-bd_sf"/>
</dbReference>
<dbReference type="GO" id="GO:0003700">
    <property type="term" value="F:DNA-binding transcription factor activity"/>
    <property type="evidence" value="ECO:0007669"/>
    <property type="project" value="InterPro"/>
</dbReference>
<dbReference type="InterPro" id="IPR036390">
    <property type="entry name" value="WH_DNA-bd_sf"/>
</dbReference>
<dbReference type="Gene3D" id="1.10.10.10">
    <property type="entry name" value="Winged helix-like DNA-binding domain superfamily/Winged helix DNA-binding domain"/>
    <property type="match status" value="1"/>
</dbReference>
<keyword evidence="3" id="KW-0804">Transcription</keyword>
<dbReference type="SMART" id="SM00895">
    <property type="entry name" value="FCD"/>
    <property type="match status" value="1"/>
</dbReference>
<dbReference type="Proteomes" id="UP000465302">
    <property type="component" value="Unassembled WGS sequence"/>
</dbReference>
<accession>A0A2A7N7G3</accession>
<dbReference type="OrthoDB" id="8680240at2"/>
<dbReference type="SUPFAM" id="SSF46785">
    <property type="entry name" value="Winged helix' DNA-binding domain"/>
    <property type="match status" value="1"/>
</dbReference>
<keyword evidence="2" id="KW-0238">DNA-binding</keyword>
<dbReference type="SUPFAM" id="SSF48008">
    <property type="entry name" value="GntR ligand-binding domain-like"/>
    <property type="match status" value="1"/>
</dbReference>
<gene>
    <name evidence="7" type="ORF">CQY20_08900</name>
    <name evidence="6" type="ORF">MAGR_29460</name>
</gene>
<feature type="domain" description="HTH gntR-type" evidence="5">
    <location>
        <begin position="32"/>
        <end position="99"/>
    </location>
</feature>
<comment type="caution">
    <text evidence="7">The sequence shown here is derived from an EMBL/GenBank/DDBJ whole genome shotgun (WGS) entry which is preliminary data.</text>
</comment>
<reference evidence="6 9" key="2">
    <citation type="journal article" date="2019" name="Emerg. Microbes Infect.">
        <title>Comprehensive subspecies identification of 175 nontuberculous mycobacteria species based on 7547 genomic profiles.</title>
        <authorList>
            <person name="Matsumoto Y."/>
            <person name="Kinjo T."/>
            <person name="Motooka D."/>
            <person name="Nabeya D."/>
            <person name="Jung N."/>
            <person name="Uechi K."/>
            <person name="Horii T."/>
            <person name="Iida T."/>
            <person name="Fujita J."/>
            <person name="Nakamura S."/>
        </authorList>
    </citation>
    <scope>NUCLEOTIDE SEQUENCE [LARGE SCALE GENOMIC DNA]</scope>
    <source>
        <strain evidence="6 9">JCM 6377</strain>
    </source>
</reference>
<dbReference type="GO" id="GO:0003677">
    <property type="term" value="F:DNA binding"/>
    <property type="evidence" value="ECO:0007669"/>
    <property type="project" value="UniProtKB-KW"/>
</dbReference>